<proteinExistence type="predicted"/>
<dbReference type="EMBL" id="ML769494">
    <property type="protein sequence ID" value="KAE9397641.1"/>
    <property type="molecule type" value="Genomic_DNA"/>
</dbReference>
<organism evidence="1 2">
    <name type="scientific">Gymnopus androsaceus JB14</name>
    <dbReference type="NCBI Taxonomy" id="1447944"/>
    <lineage>
        <taxon>Eukaryota</taxon>
        <taxon>Fungi</taxon>
        <taxon>Dikarya</taxon>
        <taxon>Basidiomycota</taxon>
        <taxon>Agaricomycotina</taxon>
        <taxon>Agaricomycetes</taxon>
        <taxon>Agaricomycetidae</taxon>
        <taxon>Agaricales</taxon>
        <taxon>Marasmiineae</taxon>
        <taxon>Omphalotaceae</taxon>
        <taxon>Gymnopus</taxon>
    </lineage>
</organism>
<sequence>MSLQDELLEFLKQHPKNIDGPPTILPHFGFLPRQTYIDVALDYVEQYAFDRTFVVYTPKTRAPSHFTPDSNWKTKALDYLRAGITVDRGELASIAENYDSGQQQLRFIHEVIFKQRWKLEELASEMLALV</sequence>
<reference evidence="1" key="1">
    <citation type="journal article" date="2019" name="Environ. Microbiol.">
        <title>Fungal ecological strategies reflected in gene transcription - a case study of two litter decomposers.</title>
        <authorList>
            <person name="Barbi F."/>
            <person name="Kohler A."/>
            <person name="Barry K."/>
            <person name="Baskaran P."/>
            <person name="Daum C."/>
            <person name="Fauchery L."/>
            <person name="Ihrmark K."/>
            <person name="Kuo A."/>
            <person name="LaButti K."/>
            <person name="Lipzen A."/>
            <person name="Morin E."/>
            <person name="Grigoriev I.V."/>
            <person name="Henrissat B."/>
            <person name="Lindahl B."/>
            <person name="Martin F."/>
        </authorList>
    </citation>
    <scope>NUCLEOTIDE SEQUENCE</scope>
    <source>
        <strain evidence="1">JB14</strain>
    </source>
</reference>
<name>A0A6A4HJD0_9AGAR</name>
<keyword evidence="2" id="KW-1185">Reference proteome</keyword>
<dbReference type="Proteomes" id="UP000799118">
    <property type="component" value="Unassembled WGS sequence"/>
</dbReference>
<dbReference type="OrthoDB" id="2946340at2759"/>
<evidence type="ECO:0000313" key="1">
    <source>
        <dbReference type="EMBL" id="KAE9397641.1"/>
    </source>
</evidence>
<gene>
    <name evidence="1" type="ORF">BT96DRAFT_921337</name>
</gene>
<protein>
    <submittedName>
        <fullName evidence="1">Uncharacterized protein</fullName>
    </submittedName>
</protein>
<evidence type="ECO:0000313" key="2">
    <source>
        <dbReference type="Proteomes" id="UP000799118"/>
    </source>
</evidence>
<dbReference type="AlphaFoldDB" id="A0A6A4HJD0"/>
<accession>A0A6A4HJD0</accession>